<feature type="transmembrane region" description="Helical" evidence="7">
    <location>
        <begin position="405"/>
        <end position="428"/>
    </location>
</feature>
<dbReference type="SMART" id="SM00304">
    <property type="entry name" value="HAMP"/>
    <property type="match status" value="2"/>
</dbReference>
<dbReference type="PANTHER" id="PTHR32089:SF114">
    <property type="entry name" value="METHYL-ACCEPTING CHEMOTAXIS PROTEIN MCPB"/>
    <property type="match status" value="1"/>
</dbReference>
<name>A0A1V4BTM5_MICAE</name>
<evidence type="ECO:0000256" key="6">
    <source>
        <dbReference type="SAM" id="MobiDB-lite"/>
    </source>
</evidence>
<keyword evidence="4" id="KW-0802">TPR repeat</keyword>
<evidence type="ECO:0000256" key="7">
    <source>
        <dbReference type="SAM" id="Phobius"/>
    </source>
</evidence>
<comment type="similarity">
    <text evidence="2">Belongs to the methyl-accepting chemotaxis (MCP) protein family.</text>
</comment>
<evidence type="ECO:0000313" key="10">
    <source>
        <dbReference type="EMBL" id="OPF17786.1"/>
    </source>
</evidence>
<feature type="domain" description="HAMP" evidence="9">
    <location>
        <begin position="492"/>
        <end position="544"/>
    </location>
</feature>
<feature type="domain" description="HAMP" evidence="9">
    <location>
        <begin position="558"/>
        <end position="609"/>
    </location>
</feature>
<evidence type="ECO:0000259" key="8">
    <source>
        <dbReference type="PROSITE" id="PS50111"/>
    </source>
</evidence>
<dbReference type="GO" id="GO:0016020">
    <property type="term" value="C:membrane"/>
    <property type="evidence" value="ECO:0007669"/>
    <property type="project" value="InterPro"/>
</dbReference>
<evidence type="ECO:0000259" key="9">
    <source>
        <dbReference type="PROSITE" id="PS50885"/>
    </source>
</evidence>
<dbReference type="Proteomes" id="UP000189835">
    <property type="component" value="Unassembled WGS sequence"/>
</dbReference>
<dbReference type="AlphaFoldDB" id="A0A1V4BTM5"/>
<feature type="domain" description="Methyl-accepting transducer" evidence="8">
    <location>
        <begin position="614"/>
        <end position="850"/>
    </location>
</feature>
<feature type="coiled-coil region" evidence="5">
    <location>
        <begin position="543"/>
        <end position="570"/>
    </location>
</feature>
<dbReference type="PROSITE" id="PS50111">
    <property type="entry name" value="CHEMOTAXIS_TRANSDUC_2"/>
    <property type="match status" value="1"/>
</dbReference>
<comment type="caution">
    <text evidence="10">The sequence shown here is derived from an EMBL/GenBank/DDBJ whole genome shotgun (WGS) entry which is preliminary data.</text>
</comment>
<feature type="region of interest" description="Disordered" evidence="6">
    <location>
        <begin position="439"/>
        <end position="460"/>
    </location>
</feature>
<dbReference type="PROSITE" id="PS50005">
    <property type="entry name" value="TPR"/>
    <property type="match status" value="1"/>
</dbReference>
<accession>A0A1V4BTM5</accession>
<feature type="region of interest" description="Disordered" evidence="6">
    <location>
        <begin position="124"/>
        <end position="201"/>
    </location>
</feature>
<dbReference type="PANTHER" id="PTHR32089">
    <property type="entry name" value="METHYL-ACCEPTING CHEMOTAXIS PROTEIN MCPB"/>
    <property type="match status" value="1"/>
</dbReference>
<evidence type="ECO:0000256" key="5">
    <source>
        <dbReference type="SAM" id="Coils"/>
    </source>
</evidence>
<feature type="region of interest" description="Disordered" evidence="6">
    <location>
        <begin position="220"/>
        <end position="247"/>
    </location>
</feature>
<dbReference type="Gene3D" id="1.25.40.10">
    <property type="entry name" value="Tetratricopeptide repeat domain"/>
    <property type="match status" value="1"/>
</dbReference>
<dbReference type="Pfam" id="PF00015">
    <property type="entry name" value="MCPsignal"/>
    <property type="match status" value="1"/>
</dbReference>
<feature type="repeat" description="TPR" evidence="4">
    <location>
        <begin position="41"/>
        <end position="74"/>
    </location>
</feature>
<keyword evidence="1 3" id="KW-0807">Transducer</keyword>
<feature type="transmembrane region" description="Helical" evidence="7">
    <location>
        <begin position="468"/>
        <end position="491"/>
    </location>
</feature>
<keyword evidence="7" id="KW-0472">Membrane</keyword>
<dbReference type="Gene3D" id="1.10.287.950">
    <property type="entry name" value="Methyl-accepting chemotaxis protein"/>
    <property type="match status" value="1"/>
</dbReference>
<dbReference type="InterPro" id="IPR004089">
    <property type="entry name" value="MCPsignal_dom"/>
</dbReference>
<organism evidence="10 11">
    <name type="scientific">Microcystis aeruginosa KW</name>
    <dbReference type="NCBI Taxonomy" id="1960155"/>
    <lineage>
        <taxon>Bacteria</taxon>
        <taxon>Bacillati</taxon>
        <taxon>Cyanobacteriota</taxon>
        <taxon>Cyanophyceae</taxon>
        <taxon>Oscillatoriophycideae</taxon>
        <taxon>Chroococcales</taxon>
        <taxon>Microcystaceae</taxon>
        <taxon>Microcystis</taxon>
    </lineage>
</organism>
<proteinExistence type="inferred from homology"/>
<evidence type="ECO:0000256" key="3">
    <source>
        <dbReference type="PROSITE-ProRule" id="PRU00284"/>
    </source>
</evidence>
<dbReference type="SUPFAM" id="SSF158472">
    <property type="entry name" value="HAMP domain-like"/>
    <property type="match status" value="1"/>
</dbReference>
<reference evidence="10 11" key="1">
    <citation type="submission" date="2017-02" db="EMBL/GenBank/DDBJ databases">
        <title>Genome sequence of Microcystis aeruginosa KW.</title>
        <authorList>
            <person name="Oh H.-M."/>
            <person name="Ahn C.-Y."/>
            <person name="Jeong H."/>
            <person name="Srivastava A."/>
            <person name="Lee H.-G."/>
            <person name="Kang S.-R."/>
        </authorList>
    </citation>
    <scope>NUCLEOTIDE SEQUENCE [LARGE SCALE GENOMIC DNA]</scope>
    <source>
        <strain evidence="10 11">KW</strain>
    </source>
</reference>
<keyword evidence="7" id="KW-0812">Transmembrane</keyword>
<feature type="region of interest" description="Disordered" evidence="6">
    <location>
        <begin position="347"/>
        <end position="370"/>
    </location>
</feature>
<dbReference type="Gene3D" id="6.10.340.10">
    <property type="match status" value="1"/>
</dbReference>
<dbReference type="PROSITE" id="PS50885">
    <property type="entry name" value="HAMP"/>
    <property type="match status" value="2"/>
</dbReference>
<dbReference type="SMART" id="SM00283">
    <property type="entry name" value="MA"/>
    <property type="match status" value="1"/>
</dbReference>
<evidence type="ECO:0000256" key="4">
    <source>
        <dbReference type="PROSITE-ProRule" id="PRU00339"/>
    </source>
</evidence>
<dbReference type="InterPro" id="IPR019734">
    <property type="entry name" value="TPR_rpt"/>
</dbReference>
<dbReference type="SMART" id="SM00028">
    <property type="entry name" value="TPR"/>
    <property type="match status" value="2"/>
</dbReference>
<dbReference type="InterPro" id="IPR011990">
    <property type="entry name" value="TPR-like_helical_dom_sf"/>
</dbReference>
<dbReference type="CDD" id="cd06225">
    <property type="entry name" value="HAMP"/>
    <property type="match status" value="1"/>
</dbReference>
<dbReference type="GO" id="GO:0007165">
    <property type="term" value="P:signal transduction"/>
    <property type="evidence" value="ECO:0007669"/>
    <property type="project" value="UniProtKB-KW"/>
</dbReference>
<dbReference type="CDD" id="cd11386">
    <property type="entry name" value="MCP_signal"/>
    <property type="match status" value="1"/>
</dbReference>
<dbReference type="Pfam" id="PF00672">
    <property type="entry name" value="HAMP"/>
    <property type="match status" value="1"/>
</dbReference>
<gene>
    <name evidence="10" type="ORF">B1L04_18005</name>
</gene>
<protein>
    <submittedName>
        <fullName evidence="10">Chemotaxis protein</fullName>
    </submittedName>
</protein>
<keyword evidence="5" id="KW-0175">Coiled coil</keyword>
<dbReference type="RefSeq" id="WP_079208834.1">
    <property type="nucleotide sequence ID" value="NZ_MVGR01000004.1"/>
</dbReference>
<dbReference type="SUPFAM" id="SSF58104">
    <property type="entry name" value="Methyl-accepting chemotaxis protein (MCP) signaling domain"/>
    <property type="match status" value="1"/>
</dbReference>
<evidence type="ECO:0000256" key="2">
    <source>
        <dbReference type="ARBA" id="ARBA00029447"/>
    </source>
</evidence>
<keyword evidence="7" id="KW-1133">Transmembrane helix</keyword>
<dbReference type="InterPro" id="IPR003660">
    <property type="entry name" value="HAMP_dom"/>
</dbReference>
<evidence type="ECO:0000256" key="1">
    <source>
        <dbReference type="ARBA" id="ARBA00023224"/>
    </source>
</evidence>
<evidence type="ECO:0000313" key="11">
    <source>
        <dbReference type="Proteomes" id="UP000189835"/>
    </source>
</evidence>
<dbReference type="SUPFAM" id="SSF48452">
    <property type="entry name" value="TPR-like"/>
    <property type="match status" value="1"/>
</dbReference>
<feature type="region of interest" description="Disordered" evidence="6">
    <location>
        <begin position="260"/>
        <end position="310"/>
    </location>
</feature>
<dbReference type="EMBL" id="MVGR01000004">
    <property type="protein sequence ID" value="OPF17786.1"/>
    <property type="molecule type" value="Genomic_DNA"/>
</dbReference>
<sequence length="892" mass="97092">MPSGTEYAKLYRKANTAYCQGNLEDAAVIVKEMISKYPEDANVMLLQGHIHLGLQQYRLAEERYEKVMQLAKNSPTSSDLVDYAQRGLDQIRQLRFEAEEGDFTIAATESIAYSEAAFDPGQSFNHSRSWKSQGADPDGQNKGLDWNSSLFNEEDPSEPTVSKVHSYDDDFEESEETAFSSLTLPVPGSHGSQWSSDSAEGEAPFPFLEAAEIDSLEEGWDGELGSTGEATFRVSSDLGGNPLTGRDQELSYRDTLEESTFAIDPESTHPQGAKTGPNQGRVTQKRDEEDETGDFGQPELNDEDLDGFSPLALTDTVQGLGDWELFTPSGGEALSGGFLPEPGARLNASSGVGEPSFNHSRLKTPNDKRDSHLTHASERLLKPVVEVNPGKLGFFVNASLGKKQLILAALAGITPVIIIFAVSTTSWLSTLLAAKPAPNSQAKTEKVAPKPAPKPPASASLSPFSQPVLTMMLLTGLGTLALTWLGLQLLISQIKRSLNDLQSQFDHLSEGNFNAKATIYSEDEFGQLANRFNQMARVVVTTTTEAQRRAAETEREREDLQRQVIRLLDDVEGAARGDLTVEAEVSADVLGAVADAFNLTIQNLREIVRQVKKAAKQVNQGSTNSESFARNQSSDALRMAEELAVTLNSVQMMTDSIQRVAENAREAEEVARTSSITALKGGDSVERTVAGILQIRETVSETARKVKRLAEASQEISKIVAVVSQIASRTNLLALNASIQAARAGEAGRGFAVVADEVRQLADRAAKSLKEIEQIVLHIQSETGSVMTAMEEGIQQVIDVTERSEQAKKSLEDIIQVSNRIDTLVRSITADTVKQRENSLNVAQVMQSVELTAQETSQESQRVAGSLQKLVSISRELLSSVERFKVDSEDDR</sequence>